<protein>
    <recommendedName>
        <fullName evidence="5">TIGR03016 family PEP-CTERM system-associated outer membrane protein</fullName>
    </recommendedName>
</protein>
<name>A0A918JL59_9ALTE</name>
<dbReference type="Proteomes" id="UP000631300">
    <property type="component" value="Unassembled WGS sequence"/>
</dbReference>
<accession>A0A918JL59</accession>
<evidence type="ECO:0008006" key="5">
    <source>
        <dbReference type="Google" id="ProtNLM"/>
    </source>
</evidence>
<reference evidence="3" key="2">
    <citation type="submission" date="2020-09" db="EMBL/GenBank/DDBJ databases">
        <authorList>
            <person name="Sun Q."/>
            <person name="Kim S."/>
        </authorList>
    </citation>
    <scope>NUCLEOTIDE SEQUENCE</scope>
    <source>
        <strain evidence="3">KCTC 22164</strain>
    </source>
</reference>
<dbReference type="Gene3D" id="2.40.160.40">
    <property type="entry name" value="monomeric porin ompg"/>
    <property type="match status" value="1"/>
</dbReference>
<keyword evidence="4" id="KW-1185">Reference proteome</keyword>
<dbReference type="InterPro" id="IPR011250">
    <property type="entry name" value="OMP/PagP_B-barrel"/>
</dbReference>
<dbReference type="SUPFAM" id="SSF56925">
    <property type="entry name" value="OMPA-like"/>
    <property type="match status" value="1"/>
</dbReference>
<feature type="chain" id="PRO_5038069236" description="TIGR03016 family PEP-CTERM system-associated outer membrane protein" evidence="2">
    <location>
        <begin position="39"/>
        <end position="561"/>
    </location>
</feature>
<feature type="signal peptide" evidence="2">
    <location>
        <begin position="1"/>
        <end position="38"/>
    </location>
</feature>
<dbReference type="RefSeq" id="WP_189406244.1">
    <property type="nucleotide sequence ID" value="NZ_BMXP01000004.1"/>
</dbReference>
<evidence type="ECO:0000313" key="3">
    <source>
        <dbReference type="EMBL" id="GGW87084.1"/>
    </source>
</evidence>
<gene>
    <name evidence="3" type="ORF">GCM10007391_21140</name>
</gene>
<evidence type="ECO:0000256" key="2">
    <source>
        <dbReference type="SAM" id="SignalP"/>
    </source>
</evidence>
<evidence type="ECO:0000256" key="1">
    <source>
        <dbReference type="ARBA" id="ARBA00022729"/>
    </source>
</evidence>
<proteinExistence type="predicted"/>
<dbReference type="EMBL" id="BMXP01000004">
    <property type="protein sequence ID" value="GGW87084.1"/>
    <property type="molecule type" value="Genomic_DNA"/>
</dbReference>
<dbReference type="AlphaFoldDB" id="A0A918JL59"/>
<keyword evidence="1 2" id="KW-0732">Signal</keyword>
<evidence type="ECO:0000313" key="4">
    <source>
        <dbReference type="Proteomes" id="UP000631300"/>
    </source>
</evidence>
<dbReference type="InterPro" id="IPR053713">
    <property type="entry name" value="Bact_OM_Channel_sf"/>
</dbReference>
<sequence>MAITIRNVMNNAKKNKCASAIRGALLLLSVSAFYPAVAVADFRINAGASADAVQQNLKSAEQEQRSLSTYTVEPFVTGSYRSKTLQGLWKGKVVYLERDREDSNQEDTYAEYSYNARWAPFERLLMFEANGALTYRNANAGNYLVSDFLTNSQNLRKVRTNRYAGTLQLDQGNYARANGTIAYSNVESERSLTGSGNRLENDTYQANGVLRYGEKATRFFWTLQGSYQQTERGGGENANTQGDFISRRGSATADAILIGDFGLRLNAVHEGNQVSNREDTNSRVREFNSYGAGIVYRQSAVRYIAITANRSDPDIGEEEEFIGGELRWAFSSRSNVAASYGRRFYGDSASASFNYNTKHFRASFGYDEDVTNTSRILANPENLGVFVCPVATTGFSDCFQPASLDYQPGADEQLVELTVPNFEFEDNIIVRKSGNAQIGYSFSRVSIGLSVRYSEDDYIDAQRVRQTYATGLNISYALGSYTNLEANIDYAEIQQQAVSFENGKSENWNASIGLSRRIGRHLTVNVEGSYLEKSGNLTSGSLFGAEYSDRRVSAGITYRFN</sequence>
<reference evidence="3" key="1">
    <citation type="journal article" date="2014" name="Int. J. Syst. Evol. Microbiol.">
        <title>Complete genome sequence of Corynebacterium casei LMG S-19264T (=DSM 44701T), isolated from a smear-ripened cheese.</title>
        <authorList>
            <consortium name="US DOE Joint Genome Institute (JGI-PGF)"/>
            <person name="Walter F."/>
            <person name="Albersmeier A."/>
            <person name="Kalinowski J."/>
            <person name="Ruckert C."/>
        </authorList>
    </citation>
    <scope>NUCLEOTIDE SEQUENCE</scope>
    <source>
        <strain evidence="3">KCTC 22164</strain>
    </source>
</reference>
<comment type="caution">
    <text evidence="3">The sequence shown here is derived from an EMBL/GenBank/DDBJ whole genome shotgun (WGS) entry which is preliminary data.</text>
</comment>
<organism evidence="3 4">
    <name type="scientific">Alteromonas halophila</name>
    <dbReference type="NCBI Taxonomy" id="516698"/>
    <lineage>
        <taxon>Bacteria</taxon>
        <taxon>Pseudomonadati</taxon>
        <taxon>Pseudomonadota</taxon>
        <taxon>Gammaproteobacteria</taxon>
        <taxon>Alteromonadales</taxon>
        <taxon>Alteromonadaceae</taxon>
        <taxon>Alteromonas/Salinimonas group</taxon>
        <taxon>Alteromonas</taxon>
    </lineage>
</organism>